<dbReference type="PANTHER" id="PTHR11487">
    <property type="entry name" value="THIOESTERASE"/>
    <property type="match status" value="1"/>
</dbReference>
<proteinExistence type="inferred from homology"/>
<dbReference type="Pfam" id="PF00975">
    <property type="entry name" value="Thioesterase"/>
    <property type="match status" value="1"/>
</dbReference>
<dbReference type="AlphaFoldDB" id="A0A7Z0BMV1"/>
<dbReference type="Proteomes" id="UP000584931">
    <property type="component" value="Unassembled WGS sequence"/>
</dbReference>
<feature type="domain" description="Thioesterase" evidence="2">
    <location>
        <begin position="9"/>
        <end position="225"/>
    </location>
</feature>
<evidence type="ECO:0000313" key="3">
    <source>
        <dbReference type="EMBL" id="NYH55650.1"/>
    </source>
</evidence>
<comment type="similarity">
    <text evidence="1">Belongs to the thioesterase family.</text>
</comment>
<dbReference type="PANTHER" id="PTHR11487:SF0">
    <property type="entry name" value="S-ACYL FATTY ACID SYNTHASE THIOESTERASE, MEDIUM CHAIN"/>
    <property type="match status" value="1"/>
</dbReference>
<dbReference type="SUPFAM" id="SSF53474">
    <property type="entry name" value="alpha/beta-Hydrolases"/>
    <property type="match status" value="1"/>
</dbReference>
<organism evidence="3 4">
    <name type="scientific">Nocardiopsis sinuspersici</name>
    <dbReference type="NCBI Taxonomy" id="501010"/>
    <lineage>
        <taxon>Bacteria</taxon>
        <taxon>Bacillati</taxon>
        <taxon>Actinomycetota</taxon>
        <taxon>Actinomycetes</taxon>
        <taxon>Streptosporangiales</taxon>
        <taxon>Nocardiopsidaceae</taxon>
        <taxon>Nocardiopsis</taxon>
    </lineage>
</organism>
<accession>A0A7Z0BMV1</accession>
<gene>
    <name evidence="3" type="ORF">HNR06_005239</name>
</gene>
<dbReference type="InterPro" id="IPR029058">
    <property type="entry name" value="AB_hydrolase_fold"/>
</dbReference>
<dbReference type="GO" id="GO:0008610">
    <property type="term" value="P:lipid biosynthetic process"/>
    <property type="evidence" value="ECO:0007669"/>
    <property type="project" value="TreeGrafter"/>
</dbReference>
<dbReference type="InterPro" id="IPR001031">
    <property type="entry name" value="Thioesterase"/>
</dbReference>
<dbReference type="InterPro" id="IPR012223">
    <property type="entry name" value="TEII"/>
</dbReference>
<name>A0A7Z0BMV1_9ACTN</name>
<evidence type="ECO:0000259" key="2">
    <source>
        <dbReference type="Pfam" id="PF00975"/>
    </source>
</evidence>
<dbReference type="Gene3D" id="3.40.50.1820">
    <property type="entry name" value="alpha/beta hydrolase"/>
    <property type="match status" value="1"/>
</dbReference>
<dbReference type="EMBL" id="JACCHL010000001">
    <property type="protein sequence ID" value="NYH55650.1"/>
    <property type="molecule type" value="Genomic_DNA"/>
</dbReference>
<sequence>MSAQDRPVVLCFHHAGADTSAFTGWSRVLGGAAQVLPVRLPGRGPRFGEPRITAPSELDRYLEHLLDPVVGRRPHMLYGHSLGGLVAHRWALRRAVGGHRPPDLVALGAVSPPFPVPHAGRTELTDAHLLEYMASLGTPTDGLGIDRSIWTRFVLPVLRADLRLAAALADDTPPLPRGAVPSPILAVTGLDDPLVPPGTMVGWADRTQARFTEHTVRGGHFFAHSTRIPVLIAEEAGLTAAAGGPKDRTRVRAACPEAGSVE</sequence>
<dbReference type="RefSeq" id="WP_179811639.1">
    <property type="nucleotide sequence ID" value="NZ_JACCHL010000001.1"/>
</dbReference>
<evidence type="ECO:0000313" key="4">
    <source>
        <dbReference type="Proteomes" id="UP000584931"/>
    </source>
</evidence>
<protein>
    <submittedName>
        <fullName evidence="3">Surfactin synthase thioesterase subunit</fullName>
    </submittedName>
</protein>
<evidence type="ECO:0000256" key="1">
    <source>
        <dbReference type="ARBA" id="ARBA00007169"/>
    </source>
</evidence>
<comment type="caution">
    <text evidence="3">The sequence shown here is derived from an EMBL/GenBank/DDBJ whole genome shotgun (WGS) entry which is preliminary data.</text>
</comment>
<reference evidence="3 4" key="1">
    <citation type="submission" date="2020-07" db="EMBL/GenBank/DDBJ databases">
        <title>Sequencing the genomes of 1000 actinobacteria strains.</title>
        <authorList>
            <person name="Klenk H.-P."/>
        </authorList>
    </citation>
    <scope>NUCLEOTIDE SEQUENCE [LARGE SCALE GENOMIC DNA]</scope>
    <source>
        <strain evidence="3 4">DSM 45278</strain>
    </source>
</reference>